<feature type="transmembrane region" description="Helical" evidence="7">
    <location>
        <begin position="244"/>
        <end position="267"/>
    </location>
</feature>
<evidence type="ECO:0000256" key="6">
    <source>
        <dbReference type="ARBA" id="ARBA00023136"/>
    </source>
</evidence>
<evidence type="ECO:0000313" key="11">
    <source>
        <dbReference type="EMBL" id="QYR52790.1"/>
    </source>
</evidence>
<sequence length="663" mass="73546">MQPAWLNHIAEWISSHPLAAGLAIFLIGFCDALAVVGILVPALPLLFAVGAMIGIGQINGAYALAAAALGAYAGDSLSYWIGRRYGNGMRGLWLFKRYPTFIDRAERMFKKHDLKAIVIARFVGAVRPFVPAIAGMAQLPYWRFGLPSLMASFAWAALFLAPGWIFGTSYEAVAAVADRLALVLLIVAAVVAGIWALVVYASKFFALHADRVFAAVLRWTRSHPRLGKYIGTLVDPKRPESPSILLLAVAATGSIWVLAVWLFALVARGGPLAMDLKIYSLMFSLRNPLADQLMAAIASIADIQVLLPAFVVGLAWLFWRKRYMAATHWIFAVAVGLGFSELIKRLVSMPRPPTAPSGFGFPSVSVLVCAVMLGFFAVLIARELPSRRRVWPYMLAALITVMVAFARVYLGAHWASDVAMAMTIGVTWLLIIGIAYRNHVNRAFWMRPVSAAFYTVFVAAMLWHVPGKASKLLSRFEPPTPAVVVSQDAWWSSQWRAVRPMRNHYNDLQQWPLDLQMAGELSPLIHALTARGWQQQEQADWLDALRTLDDRLPANAQAILPSTVEARAEFLLMYKNLPNGERDVLRVWHAPARLEDGTPLWVATTQRMQFSRRFRWIGLWRPTNAGRASHEALVEATRAWPQHTASQDGLDVLRVDLTKPAAR</sequence>
<evidence type="ECO:0000259" key="8">
    <source>
        <dbReference type="Pfam" id="PF01569"/>
    </source>
</evidence>
<feature type="transmembrane region" description="Helical" evidence="7">
    <location>
        <begin position="293"/>
        <end position="319"/>
    </location>
</feature>
<feature type="transmembrane region" description="Helical" evidence="7">
    <location>
        <begin position="418"/>
        <end position="436"/>
    </location>
</feature>
<feature type="domain" description="Phosphatidic acid phosphatase type 2/haloperoxidase" evidence="8">
    <location>
        <begin position="331"/>
        <end position="432"/>
    </location>
</feature>
<feature type="transmembrane region" description="Helical" evidence="7">
    <location>
        <begin position="149"/>
        <end position="167"/>
    </location>
</feature>
<feature type="transmembrane region" description="Helical" evidence="7">
    <location>
        <begin position="326"/>
        <end position="347"/>
    </location>
</feature>
<evidence type="ECO:0000256" key="3">
    <source>
        <dbReference type="ARBA" id="ARBA00022475"/>
    </source>
</evidence>
<evidence type="ECO:0000259" key="10">
    <source>
        <dbReference type="Pfam" id="PF14067"/>
    </source>
</evidence>
<evidence type="ECO:0000259" key="9">
    <source>
        <dbReference type="Pfam" id="PF09335"/>
    </source>
</evidence>
<accession>A0ABX8WNQ4</accession>
<feature type="transmembrane region" description="Helical" evidence="7">
    <location>
        <begin position="20"/>
        <end position="49"/>
    </location>
</feature>
<dbReference type="InterPro" id="IPR036938">
    <property type="entry name" value="PAP2/HPO_sf"/>
</dbReference>
<feature type="transmembrane region" description="Helical" evidence="7">
    <location>
        <begin position="393"/>
        <end position="412"/>
    </location>
</feature>
<evidence type="ECO:0000256" key="4">
    <source>
        <dbReference type="ARBA" id="ARBA00022692"/>
    </source>
</evidence>
<feature type="transmembrane region" description="Helical" evidence="7">
    <location>
        <begin position="448"/>
        <end position="465"/>
    </location>
</feature>
<dbReference type="RefSeq" id="WP_220379593.1">
    <property type="nucleotide sequence ID" value="NZ_CP080544.1"/>
</dbReference>
<dbReference type="SUPFAM" id="SSF48317">
    <property type="entry name" value="Acid phosphatase/Vanadium-dependent haloperoxidase"/>
    <property type="match status" value="1"/>
</dbReference>
<dbReference type="PANTHER" id="PTHR30353">
    <property type="entry name" value="INNER MEMBRANE PROTEIN DEDA-RELATED"/>
    <property type="match status" value="1"/>
</dbReference>
<dbReference type="CDD" id="cd03392">
    <property type="entry name" value="PAP2_like_2"/>
    <property type="match status" value="1"/>
</dbReference>
<dbReference type="Proteomes" id="UP000824755">
    <property type="component" value="Chromosome"/>
</dbReference>
<keyword evidence="3" id="KW-1003">Cell membrane</keyword>
<dbReference type="EMBL" id="CP080544">
    <property type="protein sequence ID" value="QYR52790.1"/>
    <property type="molecule type" value="Genomic_DNA"/>
</dbReference>
<evidence type="ECO:0000313" key="12">
    <source>
        <dbReference type="Proteomes" id="UP000824755"/>
    </source>
</evidence>
<evidence type="ECO:0000256" key="2">
    <source>
        <dbReference type="ARBA" id="ARBA00010792"/>
    </source>
</evidence>
<dbReference type="Gene3D" id="1.20.144.10">
    <property type="entry name" value="Phosphatidic acid phosphatase type 2/haloperoxidase"/>
    <property type="match status" value="1"/>
</dbReference>
<dbReference type="Pfam" id="PF01569">
    <property type="entry name" value="PAP2"/>
    <property type="match status" value="1"/>
</dbReference>
<keyword evidence="4 7" id="KW-0812">Transmembrane</keyword>
<evidence type="ECO:0000256" key="1">
    <source>
        <dbReference type="ARBA" id="ARBA00004651"/>
    </source>
</evidence>
<gene>
    <name evidence="11" type="ORF">H8L67_09485</name>
</gene>
<feature type="transmembrane region" description="Helical" evidence="7">
    <location>
        <begin position="359"/>
        <end position="381"/>
    </location>
</feature>
<protein>
    <submittedName>
        <fullName evidence="11">VTT domain-containing protein</fullName>
    </submittedName>
</protein>
<dbReference type="InterPro" id="IPR000326">
    <property type="entry name" value="PAP2/HPO"/>
</dbReference>
<evidence type="ECO:0000256" key="7">
    <source>
        <dbReference type="SAM" id="Phobius"/>
    </source>
</evidence>
<dbReference type="InterPro" id="IPR032818">
    <property type="entry name" value="DedA-like"/>
</dbReference>
<dbReference type="InterPro" id="IPR032816">
    <property type="entry name" value="VTT_dom"/>
</dbReference>
<comment type="similarity">
    <text evidence="2">Belongs to the DedA family.</text>
</comment>
<keyword evidence="5 7" id="KW-1133">Transmembrane helix</keyword>
<keyword evidence="6 7" id="KW-0472">Membrane</keyword>
<name>A0ABX8WNQ4_9GAMM</name>
<dbReference type="Pfam" id="PF09335">
    <property type="entry name" value="VTT_dom"/>
    <property type="match status" value="1"/>
</dbReference>
<feature type="domain" description="VTT" evidence="9">
    <location>
        <begin position="40"/>
        <end position="163"/>
    </location>
</feature>
<evidence type="ECO:0000256" key="5">
    <source>
        <dbReference type="ARBA" id="ARBA00022989"/>
    </source>
</evidence>
<feature type="transmembrane region" description="Helical" evidence="7">
    <location>
        <begin position="179"/>
        <end position="201"/>
    </location>
</feature>
<dbReference type="InterPro" id="IPR025902">
    <property type="entry name" value="LssY-like-C_dom"/>
</dbReference>
<dbReference type="Pfam" id="PF14067">
    <property type="entry name" value="LssY_C"/>
    <property type="match status" value="1"/>
</dbReference>
<feature type="domain" description="LssY-like C-terminal" evidence="10">
    <location>
        <begin position="502"/>
        <end position="605"/>
    </location>
</feature>
<keyword evidence="12" id="KW-1185">Reference proteome</keyword>
<organism evidence="11 12">
    <name type="scientific">Lysobacter soyae</name>
    <dbReference type="NCBI Taxonomy" id="2764185"/>
    <lineage>
        <taxon>Bacteria</taxon>
        <taxon>Pseudomonadati</taxon>
        <taxon>Pseudomonadota</taxon>
        <taxon>Gammaproteobacteria</taxon>
        <taxon>Lysobacterales</taxon>
        <taxon>Lysobacteraceae</taxon>
        <taxon>Lysobacter</taxon>
    </lineage>
</organism>
<reference evidence="11 12" key="1">
    <citation type="submission" date="2021-08" db="EMBL/GenBank/DDBJ databases">
        <title>Lysobacter sp. strain CJ11 Genome sequencing and assembly.</title>
        <authorList>
            <person name="Kim I."/>
        </authorList>
    </citation>
    <scope>NUCLEOTIDE SEQUENCE [LARGE SCALE GENOMIC DNA]</scope>
    <source>
        <strain evidence="11 12">CJ11</strain>
    </source>
</reference>
<feature type="transmembrane region" description="Helical" evidence="7">
    <location>
        <begin position="61"/>
        <end position="81"/>
    </location>
</feature>
<comment type="subcellular location">
    <subcellularLocation>
        <location evidence="1">Cell membrane</location>
        <topology evidence="1">Multi-pass membrane protein</topology>
    </subcellularLocation>
</comment>
<dbReference type="PANTHER" id="PTHR30353:SF15">
    <property type="entry name" value="INNER MEMBRANE PROTEIN YABI"/>
    <property type="match status" value="1"/>
</dbReference>
<proteinExistence type="inferred from homology"/>